<dbReference type="Proteomes" id="UP001283341">
    <property type="component" value="Unassembled WGS sequence"/>
</dbReference>
<comment type="caution">
    <text evidence="2">The sequence shown here is derived from an EMBL/GenBank/DDBJ whole genome shotgun (WGS) entry which is preliminary data.</text>
</comment>
<evidence type="ECO:0000313" key="2">
    <source>
        <dbReference type="EMBL" id="KAK3331287.1"/>
    </source>
</evidence>
<proteinExistence type="predicted"/>
<feature type="region of interest" description="Disordered" evidence="1">
    <location>
        <begin position="178"/>
        <end position="201"/>
    </location>
</feature>
<reference evidence="2" key="2">
    <citation type="submission" date="2023-06" db="EMBL/GenBank/DDBJ databases">
        <authorList>
            <consortium name="Lawrence Berkeley National Laboratory"/>
            <person name="Haridas S."/>
            <person name="Hensen N."/>
            <person name="Bonometti L."/>
            <person name="Westerberg I."/>
            <person name="Brannstrom I.O."/>
            <person name="Guillou S."/>
            <person name="Cros-Aarteil S."/>
            <person name="Calhoun S."/>
            <person name="Kuo A."/>
            <person name="Mondo S."/>
            <person name="Pangilinan J."/>
            <person name="Riley R."/>
            <person name="Labutti K."/>
            <person name="Andreopoulos B."/>
            <person name="Lipzen A."/>
            <person name="Chen C."/>
            <person name="Yanf M."/>
            <person name="Daum C."/>
            <person name="Ng V."/>
            <person name="Clum A."/>
            <person name="Steindorff A."/>
            <person name="Ohm R."/>
            <person name="Martin F."/>
            <person name="Silar P."/>
            <person name="Natvig D."/>
            <person name="Lalanne C."/>
            <person name="Gautier V."/>
            <person name="Ament-Velasquez S.L."/>
            <person name="Kruys A."/>
            <person name="Hutchinson M.I."/>
            <person name="Powell A.J."/>
            <person name="Barry K."/>
            <person name="Miller A.N."/>
            <person name="Grigoriev I.V."/>
            <person name="Debuchy R."/>
            <person name="Gladieux P."/>
            <person name="Thoren M.H."/>
            <person name="Johannesson H."/>
        </authorList>
    </citation>
    <scope>NUCLEOTIDE SEQUENCE</scope>
    <source>
        <strain evidence="2">CBS 118394</strain>
    </source>
</reference>
<evidence type="ECO:0000256" key="1">
    <source>
        <dbReference type="SAM" id="MobiDB-lite"/>
    </source>
</evidence>
<evidence type="ECO:0000313" key="3">
    <source>
        <dbReference type="Proteomes" id="UP001283341"/>
    </source>
</evidence>
<dbReference type="AlphaFoldDB" id="A0AAE0IUP2"/>
<protein>
    <submittedName>
        <fullName evidence="2">Uncharacterized protein</fullName>
    </submittedName>
</protein>
<organism evidence="2 3">
    <name type="scientific">Apodospora peruviana</name>
    <dbReference type="NCBI Taxonomy" id="516989"/>
    <lineage>
        <taxon>Eukaryota</taxon>
        <taxon>Fungi</taxon>
        <taxon>Dikarya</taxon>
        <taxon>Ascomycota</taxon>
        <taxon>Pezizomycotina</taxon>
        <taxon>Sordariomycetes</taxon>
        <taxon>Sordariomycetidae</taxon>
        <taxon>Sordariales</taxon>
        <taxon>Lasiosphaeriaceae</taxon>
        <taxon>Apodospora</taxon>
    </lineage>
</organism>
<sequence>MHPLVGPAWLSPDQGVNSLWISSIWAARHLTATSLRLHLPDLRPKPVCQADQPMNSTSRWCDCRPYLFFPKFGRKIHSIPNGSHLRIMSVRQSDFRHPGCDLRRSIRVRRSKKFTISNLPLRLQWPTFLSSTFRRVTTGSTLQWKRQPSTAMGGRLHHIRNTHLLVLVRLASCHTKGTDGALRHKAQDGAQTASTKKETDD</sequence>
<keyword evidence="3" id="KW-1185">Reference proteome</keyword>
<accession>A0AAE0IUP2</accession>
<dbReference type="EMBL" id="JAUEDM010000001">
    <property type="protein sequence ID" value="KAK3331287.1"/>
    <property type="molecule type" value="Genomic_DNA"/>
</dbReference>
<name>A0AAE0IUP2_9PEZI</name>
<gene>
    <name evidence="2" type="ORF">B0H66DRAFT_94370</name>
</gene>
<reference evidence="2" key="1">
    <citation type="journal article" date="2023" name="Mol. Phylogenet. Evol.">
        <title>Genome-scale phylogeny and comparative genomics of the fungal order Sordariales.</title>
        <authorList>
            <person name="Hensen N."/>
            <person name="Bonometti L."/>
            <person name="Westerberg I."/>
            <person name="Brannstrom I.O."/>
            <person name="Guillou S."/>
            <person name="Cros-Aarteil S."/>
            <person name="Calhoun S."/>
            <person name="Haridas S."/>
            <person name="Kuo A."/>
            <person name="Mondo S."/>
            <person name="Pangilinan J."/>
            <person name="Riley R."/>
            <person name="LaButti K."/>
            <person name="Andreopoulos B."/>
            <person name="Lipzen A."/>
            <person name="Chen C."/>
            <person name="Yan M."/>
            <person name="Daum C."/>
            <person name="Ng V."/>
            <person name="Clum A."/>
            <person name="Steindorff A."/>
            <person name="Ohm R.A."/>
            <person name="Martin F."/>
            <person name="Silar P."/>
            <person name="Natvig D.O."/>
            <person name="Lalanne C."/>
            <person name="Gautier V."/>
            <person name="Ament-Velasquez S.L."/>
            <person name="Kruys A."/>
            <person name="Hutchinson M.I."/>
            <person name="Powell A.J."/>
            <person name="Barry K."/>
            <person name="Miller A.N."/>
            <person name="Grigoriev I.V."/>
            <person name="Debuchy R."/>
            <person name="Gladieux P."/>
            <person name="Hiltunen Thoren M."/>
            <person name="Johannesson H."/>
        </authorList>
    </citation>
    <scope>NUCLEOTIDE SEQUENCE</scope>
    <source>
        <strain evidence="2">CBS 118394</strain>
    </source>
</reference>